<dbReference type="Pfam" id="PF00083">
    <property type="entry name" value="Sugar_tr"/>
    <property type="match status" value="1"/>
</dbReference>
<dbReference type="Proteomes" id="UP000027920">
    <property type="component" value="Unassembled WGS sequence"/>
</dbReference>
<dbReference type="GO" id="GO:0005351">
    <property type="term" value="F:carbohydrate:proton symporter activity"/>
    <property type="evidence" value="ECO:0007669"/>
    <property type="project" value="TreeGrafter"/>
</dbReference>
<evidence type="ECO:0000313" key="11">
    <source>
        <dbReference type="Proteomes" id="UP000027920"/>
    </source>
</evidence>
<evidence type="ECO:0000256" key="2">
    <source>
        <dbReference type="ARBA" id="ARBA00010992"/>
    </source>
</evidence>
<evidence type="ECO:0000256" key="3">
    <source>
        <dbReference type="ARBA" id="ARBA00022448"/>
    </source>
</evidence>
<organism evidence="10 11">
    <name type="scientific">Exophiala aquamarina CBS 119918</name>
    <dbReference type="NCBI Taxonomy" id="1182545"/>
    <lineage>
        <taxon>Eukaryota</taxon>
        <taxon>Fungi</taxon>
        <taxon>Dikarya</taxon>
        <taxon>Ascomycota</taxon>
        <taxon>Pezizomycotina</taxon>
        <taxon>Eurotiomycetes</taxon>
        <taxon>Chaetothyriomycetidae</taxon>
        <taxon>Chaetothyriales</taxon>
        <taxon>Herpotrichiellaceae</taxon>
        <taxon>Exophiala</taxon>
    </lineage>
</organism>
<keyword evidence="11" id="KW-1185">Reference proteome</keyword>
<evidence type="ECO:0000256" key="6">
    <source>
        <dbReference type="ARBA" id="ARBA00023136"/>
    </source>
</evidence>
<evidence type="ECO:0000256" key="5">
    <source>
        <dbReference type="ARBA" id="ARBA00022989"/>
    </source>
</evidence>
<keyword evidence="3 7" id="KW-0813">Transport</keyword>
<feature type="transmembrane region" description="Helical" evidence="8">
    <location>
        <begin position="330"/>
        <end position="349"/>
    </location>
</feature>
<dbReference type="InterPro" id="IPR020846">
    <property type="entry name" value="MFS_dom"/>
</dbReference>
<evidence type="ECO:0000313" key="10">
    <source>
        <dbReference type="EMBL" id="KEF60578.1"/>
    </source>
</evidence>
<name>A0A072PMK1_9EURO</name>
<dbReference type="NCBIfam" id="TIGR00879">
    <property type="entry name" value="SP"/>
    <property type="match status" value="1"/>
</dbReference>
<dbReference type="InterPro" id="IPR005829">
    <property type="entry name" value="Sugar_transporter_CS"/>
</dbReference>
<reference evidence="10 11" key="1">
    <citation type="submission" date="2013-03" db="EMBL/GenBank/DDBJ databases">
        <title>The Genome Sequence of Exophiala aquamarina CBS 119918.</title>
        <authorList>
            <consortium name="The Broad Institute Genomics Platform"/>
            <person name="Cuomo C."/>
            <person name="de Hoog S."/>
            <person name="Gorbushina A."/>
            <person name="Walker B."/>
            <person name="Young S.K."/>
            <person name="Zeng Q."/>
            <person name="Gargeya S."/>
            <person name="Fitzgerald M."/>
            <person name="Haas B."/>
            <person name="Abouelleil A."/>
            <person name="Allen A.W."/>
            <person name="Alvarado L."/>
            <person name="Arachchi H.M."/>
            <person name="Berlin A.M."/>
            <person name="Chapman S.B."/>
            <person name="Gainer-Dewar J."/>
            <person name="Goldberg J."/>
            <person name="Griggs A."/>
            <person name="Gujja S."/>
            <person name="Hansen M."/>
            <person name="Howarth C."/>
            <person name="Imamovic A."/>
            <person name="Ireland A."/>
            <person name="Larimer J."/>
            <person name="McCowan C."/>
            <person name="Murphy C."/>
            <person name="Pearson M."/>
            <person name="Poon T.W."/>
            <person name="Priest M."/>
            <person name="Roberts A."/>
            <person name="Saif S."/>
            <person name="Shea T."/>
            <person name="Sisk P."/>
            <person name="Sykes S."/>
            <person name="Wortman J."/>
            <person name="Nusbaum C."/>
            <person name="Birren B."/>
        </authorList>
    </citation>
    <scope>NUCLEOTIDE SEQUENCE [LARGE SCALE GENOMIC DNA]</scope>
    <source>
        <strain evidence="10 11">CBS 119918</strain>
    </source>
</reference>
<feature type="transmembrane region" description="Helical" evidence="8">
    <location>
        <begin position="7"/>
        <end position="34"/>
    </location>
</feature>
<gene>
    <name evidence="10" type="ORF">A1O9_02139</name>
</gene>
<dbReference type="PROSITE" id="PS00216">
    <property type="entry name" value="SUGAR_TRANSPORT_1"/>
    <property type="match status" value="1"/>
</dbReference>
<evidence type="ECO:0000256" key="1">
    <source>
        <dbReference type="ARBA" id="ARBA00004141"/>
    </source>
</evidence>
<feature type="transmembrane region" description="Helical" evidence="8">
    <location>
        <begin position="361"/>
        <end position="387"/>
    </location>
</feature>
<dbReference type="InterPro" id="IPR005828">
    <property type="entry name" value="MFS_sugar_transport-like"/>
</dbReference>
<feature type="transmembrane region" description="Helical" evidence="8">
    <location>
        <begin position="270"/>
        <end position="296"/>
    </location>
</feature>
<feature type="domain" description="Major facilitator superfamily (MFS) profile" evidence="9">
    <location>
        <begin position="11"/>
        <end position="452"/>
    </location>
</feature>
<dbReference type="SUPFAM" id="SSF103473">
    <property type="entry name" value="MFS general substrate transporter"/>
    <property type="match status" value="1"/>
</dbReference>
<proteinExistence type="inferred from homology"/>
<dbReference type="InterPro" id="IPR036259">
    <property type="entry name" value="MFS_trans_sf"/>
</dbReference>
<evidence type="ECO:0000256" key="8">
    <source>
        <dbReference type="SAM" id="Phobius"/>
    </source>
</evidence>
<feature type="transmembrane region" description="Helical" evidence="8">
    <location>
        <begin position="114"/>
        <end position="131"/>
    </location>
</feature>
<protein>
    <recommendedName>
        <fullName evidence="9">Major facilitator superfamily (MFS) profile domain-containing protein</fullName>
    </recommendedName>
</protein>
<feature type="transmembrane region" description="Helical" evidence="8">
    <location>
        <begin position="88"/>
        <end position="108"/>
    </location>
</feature>
<evidence type="ECO:0000256" key="4">
    <source>
        <dbReference type="ARBA" id="ARBA00022692"/>
    </source>
</evidence>
<keyword evidence="6 8" id="KW-0472">Membrane</keyword>
<comment type="subcellular location">
    <subcellularLocation>
        <location evidence="1">Membrane</location>
        <topology evidence="1">Multi-pass membrane protein</topology>
    </subcellularLocation>
</comment>
<accession>A0A072PMK1</accession>
<feature type="transmembrane region" description="Helical" evidence="8">
    <location>
        <begin position="430"/>
        <end position="448"/>
    </location>
</feature>
<dbReference type="FunFam" id="1.20.1250.20:FF:000134">
    <property type="entry name" value="MFS sugar transporter protein"/>
    <property type="match status" value="1"/>
</dbReference>
<dbReference type="AlphaFoldDB" id="A0A072PMK1"/>
<dbReference type="PANTHER" id="PTHR48022">
    <property type="entry name" value="PLASTIDIC GLUCOSE TRANSPORTER 4"/>
    <property type="match status" value="1"/>
</dbReference>
<dbReference type="InterPro" id="IPR003663">
    <property type="entry name" value="Sugar/inositol_transpt"/>
</dbReference>
<dbReference type="Gene3D" id="1.20.1250.20">
    <property type="entry name" value="MFS general substrate transporter like domains"/>
    <property type="match status" value="1"/>
</dbReference>
<feature type="transmembrane region" description="Helical" evidence="8">
    <location>
        <begin position="302"/>
        <end position="323"/>
    </location>
</feature>
<comment type="similarity">
    <text evidence="2 7">Belongs to the major facilitator superfamily. Sugar transporter (TC 2.A.1.1) family.</text>
</comment>
<dbReference type="GeneID" id="25277084"/>
<dbReference type="GO" id="GO:0016020">
    <property type="term" value="C:membrane"/>
    <property type="evidence" value="ECO:0007669"/>
    <property type="project" value="UniProtKB-SubCell"/>
</dbReference>
<dbReference type="VEuPathDB" id="FungiDB:A1O9_02139"/>
<dbReference type="HOGENOM" id="CLU_001265_30_13_1"/>
<evidence type="ECO:0000259" key="9">
    <source>
        <dbReference type="PROSITE" id="PS50850"/>
    </source>
</evidence>
<dbReference type="InterPro" id="IPR050360">
    <property type="entry name" value="MFS_Sugar_Transporters"/>
</dbReference>
<dbReference type="PRINTS" id="PR00171">
    <property type="entry name" value="SUGRTRNSPORT"/>
</dbReference>
<feature type="transmembrane region" description="Helical" evidence="8">
    <location>
        <begin position="54"/>
        <end position="76"/>
    </location>
</feature>
<dbReference type="EMBL" id="AMGV01000002">
    <property type="protein sequence ID" value="KEF60578.1"/>
    <property type="molecule type" value="Genomic_DNA"/>
</dbReference>
<dbReference type="RefSeq" id="XP_013263168.1">
    <property type="nucleotide sequence ID" value="XM_013407714.1"/>
</dbReference>
<sequence length="499" mass="54023">MALLTSYIVRISLIVALGGFSYGFGFAVFVTSIGQPGFYEYFALDPTSSYTAKILGAVNSLVFFGAAIGALIQSYLADRYGRKKAMAIASICGLVGGALAAGSVAVAMIITVRILQGCGLGMLLALVPLYLTEIAPPGRRGFLTGLTVMSFGMGYVICGWISVGAYHAANLTLGWRLPLALACVGPLALLIGIPFIPESPRYLVWCGKREEAWEVLRSLHRDPSDPSESLPRAELTQIVRQVEYEKELSAGFIQLFTVPSWRRRTLSVMFLLFSIQATGIYGITNFLVVIFGSLGVSGDMPLILYAVHTTVGTISVLISILIVDKFGRRTLFLIGFPSLFCCLLAESLLSMKYLGSDNKAGNAACILFMFLYIIFFQCLDAPAFIWVAEVFPTPIRAKGISLGLFSTFTGSITFTAPSGLAFKNLGWKMYLIYCALCVVGFVITYIWIPETKGIPIEEIGALFGDEVAVHLTADGHGIVEDKEGVEQIEDEKVVAVKQV</sequence>
<evidence type="ECO:0000256" key="7">
    <source>
        <dbReference type="RuleBase" id="RU003346"/>
    </source>
</evidence>
<dbReference type="OrthoDB" id="6612291at2759"/>
<dbReference type="PANTHER" id="PTHR48022:SF11">
    <property type="entry name" value="MONOSACCHARIDE TRANSPORTER (HXT8), PUTATIVE (AFU_ORTHOLOGUE AFUA_2G08120)-RELATED"/>
    <property type="match status" value="1"/>
</dbReference>
<keyword evidence="5 8" id="KW-1133">Transmembrane helix</keyword>
<feature type="transmembrane region" description="Helical" evidence="8">
    <location>
        <begin position="399"/>
        <end position="418"/>
    </location>
</feature>
<feature type="transmembrane region" description="Helical" evidence="8">
    <location>
        <begin position="175"/>
        <end position="196"/>
    </location>
</feature>
<feature type="transmembrane region" description="Helical" evidence="8">
    <location>
        <begin position="143"/>
        <end position="163"/>
    </location>
</feature>
<comment type="caution">
    <text evidence="10">The sequence shown here is derived from an EMBL/GenBank/DDBJ whole genome shotgun (WGS) entry which is preliminary data.</text>
</comment>
<keyword evidence="4 8" id="KW-0812">Transmembrane</keyword>
<dbReference type="PROSITE" id="PS50850">
    <property type="entry name" value="MFS"/>
    <property type="match status" value="1"/>
</dbReference>